<dbReference type="InterPro" id="IPR000182">
    <property type="entry name" value="GNAT_dom"/>
</dbReference>
<dbReference type="Proteomes" id="UP000464495">
    <property type="component" value="Chromosome"/>
</dbReference>
<dbReference type="AlphaFoldDB" id="A0A6P1SY57"/>
<dbReference type="GO" id="GO:0008999">
    <property type="term" value="F:protein-N-terminal-alanine acetyltransferase activity"/>
    <property type="evidence" value="ECO:0007669"/>
    <property type="project" value="TreeGrafter"/>
</dbReference>
<dbReference type="Pfam" id="PF13302">
    <property type="entry name" value="Acetyltransf_3"/>
    <property type="match status" value="1"/>
</dbReference>
<dbReference type="Gene3D" id="3.40.630.30">
    <property type="match status" value="1"/>
</dbReference>
<organism evidence="2 3">
    <name type="scientific">Algicella marina</name>
    <dbReference type="NCBI Taxonomy" id="2683284"/>
    <lineage>
        <taxon>Bacteria</taxon>
        <taxon>Pseudomonadati</taxon>
        <taxon>Pseudomonadota</taxon>
        <taxon>Alphaproteobacteria</taxon>
        <taxon>Rhodobacterales</taxon>
        <taxon>Paracoccaceae</taxon>
        <taxon>Algicella</taxon>
    </lineage>
</organism>
<dbReference type="InterPro" id="IPR051908">
    <property type="entry name" value="Ribosomal_N-acetyltransferase"/>
</dbReference>
<keyword evidence="2" id="KW-0808">Transferase</keyword>
<dbReference type="PANTHER" id="PTHR43441:SF2">
    <property type="entry name" value="FAMILY ACETYLTRANSFERASE, PUTATIVE (AFU_ORTHOLOGUE AFUA_7G00850)-RELATED"/>
    <property type="match status" value="1"/>
</dbReference>
<sequence>MILETNALGQPIGTEVPGWEGAAAPEGTELAGAHVVLRPLTQHDAPDLFEAYGADKDGADATYLPYGPYENVAALSRQITDFSVGPDLFYCIRDARTDQALGQASYLRINPEAGSIEVGNIQYGRALQRTRGATEAMVLMMAHAFDDLGYRRYEWKCNALNAPSCRAAERLGFTYEGTHRQALVVKGRNRDTAWYSILDCEWPALKAAFASWLDDNNFDAEGRQKRPLSHFREEKGVISA</sequence>
<evidence type="ECO:0000313" key="2">
    <source>
        <dbReference type="EMBL" id="QHQ34570.1"/>
    </source>
</evidence>
<dbReference type="PROSITE" id="PS51186">
    <property type="entry name" value="GNAT"/>
    <property type="match status" value="1"/>
</dbReference>
<name>A0A6P1SY57_9RHOB</name>
<dbReference type="PANTHER" id="PTHR43441">
    <property type="entry name" value="RIBOSOMAL-PROTEIN-SERINE ACETYLTRANSFERASE"/>
    <property type="match status" value="1"/>
</dbReference>
<reference evidence="2 3" key="1">
    <citation type="submission" date="2019-12" db="EMBL/GenBank/DDBJ databases">
        <title>Complete genome sequence of Algicella marina strain 9Alg 56(T) isolated from the red alga Tichocarpus crinitus.</title>
        <authorList>
            <person name="Kim S.-G."/>
            <person name="Nedashkovskaya O.I."/>
        </authorList>
    </citation>
    <scope>NUCLEOTIDE SEQUENCE [LARGE SCALE GENOMIC DNA]</scope>
    <source>
        <strain evidence="2 3">9Alg 56</strain>
    </source>
</reference>
<accession>A0A6P1SY57</accession>
<evidence type="ECO:0000313" key="3">
    <source>
        <dbReference type="Proteomes" id="UP000464495"/>
    </source>
</evidence>
<dbReference type="InterPro" id="IPR016181">
    <property type="entry name" value="Acyl_CoA_acyltransferase"/>
</dbReference>
<dbReference type="SUPFAM" id="SSF55729">
    <property type="entry name" value="Acyl-CoA N-acyltransferases (Nat)"/>
    <property type="match status" value="1"/>
</dbReference>
<dbReference type="KEGG" id="amaq:GO499_04880"/>
<dbReference type="FunFam" id="3.40.630.30:FF:000047">
    <property type="entry name" value="Acetyltransferase, GNAT family"/>
    <property type="match status" value="1"/>
</dbReference>
<evidence type="ECO:0000259" key="1">
    <source>
        <dbReference type="PROSITE" id="PS51186"/>
    </source>
</evidence>
<dbReference type="EMBL" id="CP046620">
    <property type="protein sequence ID" value="QHQ34570.1"/>
    <property type="molecule type" value="Genomic_DNA"/>
</dbReference>
<protein>
    <submittedName>
        <fullName evidence="2">GNAT family N-acetyltransferase</fullName>
    </submittedName>
</protein>
<proteinExistence type="predicted"/>
<dbReference type="GO" id="GO:1990189">
    <property type="term" value="F:protein N-terminal-serine acetyltransferase activity"/>
    <property type="evidence" value="ECO:0007669"/>
    <property type="project" value="TreeGrafter"/>
</dbReference>
<keyword evidence="3" id="KW-1185">Reference proteome</keyword>
<gene>
    <name evidence="2" type="ORF">GO499_04880</name>
</gene>
<feature type="domain" description="N-acetyltransferase" evidence="1">
    <location>
        <begin position="35"/>
        <end position="201"/>
    </location>
</feature>
<dbReference type="GO" id="GO:0005737">
    <property type="term" value="C:cytoplasm"/>
    <property type="evidence" value="ECO:0007669"/>
    <property type="project" value="TreeGrafter"/>
</dbReference>